<keyword evidence="2" id="KW-0813">Transport</keyword>
<organism evidence="10 11">
    <name type="scientific">Kitasatospora nipponensis</name>
    <dbReference type="NCBI Taxonomy" id="258049"/>
    <lineage>
        <taxon>Bacteria</taxon>
        <taxon>Bacillati</taxon>
        <taxon>Actinomycetota</taxon>
        <taxon>Actinomycetes</taxon>
        <taxon>Kitasatosporales</taxon>
        <taxon>Streptomycetaceae</taxon>
        <taxon>Kitasatospora</taxon>
    </lineage>
</organism>
<evidence type="ECO:0000256" key="2">
    <source>
        <dbReference type="ARBA" id="ARBA00022448"/>
    </source>
</evidence>
<dbReference type="Pfam" id="PF00999">
    <property type="entry name" value="Na_H_Exchanger"/>
    <property type="match status" value="1"/>
</dbReference>
<name>A0ABP4GH59_9ACTN</name>
<reference evidence="11" key="1">
    <citation type="journal article" date="2019" name="Int. J. Syst. Evol. Microbiol.">
        <title>The Global Catalogue of Microorganisms (GCM) 10K type strain sequencing project: providing services to taxonomists for standard genome sequencing and annotation.</title>
        <authorList>
            <consortium name="The Broad Institute Genomics Platform"/>
            <consortium name="The Broad Institute Genome Sequencing Center for Infectious Disease"/>
            <person name="Wu L."/>
            <person name="Ma J."/>
        </authorList>
    </citation>
    <scope>NUCLEOTIDE SEQUENCE [LARGE SCALE GENOMIC DNA]</scope>
    <source>
        <strain evidence="11">JCM 13004</strain>
    </source>
</reference>
<evidence type="ECO:0000256" key="8">
    <source>
        <dbReference type="SAM" id="Phobius"/>
    </source>
</evidence>
<evidence type="ECO:0000313" key="10">
    <source>
        <dbReference type="EMBL" id="GAA1218090.1"/>
    </source>
</evidence>
<dbReference type="InterPro" id="IPR006153">
    <property type="entry name" value="Cation/H_exchanger_TM"/>
</dbReference>
<feature type="transmembrane region" description="Helical" evidence="8">
    <location>
        <begin position="223"/>
        <end position="240"/>
    </location>
</feature>
<dbReference type="EMBL" id="BAAALF010000004">
    <property type="protein sequence ID" value="GAA1218090.1"/>
    <property type="molecule type" value="Genomic_DNA"/>
</dbReference>
<sequence length="421" mass="43155">MIALAVSMGTLFVWALVAGRLARWSITAPVAMTAAGVVLTAGTHPLVQITLTTDNAEHAVEIILAVLLFTDATDVPAGVVHGQRGLLTRLLVLGLPLTLGAGVLAGGLLFWGGGWWQAALFATVTVPIDLAPAAELIRDPRLPAWLRGVLTVESGLNDGIVAPVFLLALAGFEAHGGVHEAASDQVGDAINALLWAVLAGVLVGRPGGWLLRRSWLAGWTRPAAVRLGVLALPLAAYALAGELGGNGFVAAFVAGLCFTPYSRALPGQALHLLEDAGTLLSLALWFVFGKVVTQAFTGDFDGRVVAYAALSLTVVRILPVLLSLRGSGLERNDRLLLAWLGPRGLASIVFGLLAFIGLAPVDAPAADLVGQVMTMTVLMSLVLHGLTYGPLAERYAAARERAEGGGDGGAAGAAAGAAPGG</sequence>
<keyword evidence="6" id="KW-0406">Ion transport</keyword>
<keyword evidence="4 8" id="KW-0812">Transmembrane</keyword>
<dbReference type="PANTHER" id="PTHR32507">
    <property type="entry name" value="NA(+)/H(+) ANTIPORTER 1"/>
    <property type="match status" value="1"/>
</dbReference>
<dbReference type="PANTHER" id="PTHR32507:SF8">
    <property type="entry name" value="CNH1P"/>
    <property type="match status" value="1"/>
</dbReference>
<evidence type="ECO:0000259" key="9">
    <source>
        <dbReference type="Pfam" id="PF00999"/>
    </source>
</evidence>
<proteinExistence type="predicted"/>
<keyword evidence="5 8" id="KW-1133">Transmembrane helix</keyword>
<feature type="transmembrane region" description="Helical" evidence="8">
    <location>
        <begin position="304"/>
        <end position="324"/>
    </location>
</feature>
<keyword evidence="11" id="KW-1185">Reference proteome</keyword>
<feature type="transmembrane region" description="Helical" evidence="8">
    <location>
        <begin position="368"/>
        <end position="391"/>
    </location>
</feature>
<evidence type="ECO:0000313" key="11">
    <source>
        <dbReference type="Proteomes" id="UP001500037"/>
    </source>
</evidence>
<keyword evidence="7 8" id="KW-0472">Membrane</keyword>
<comment type="caution">
    <text evidence="10">The sequence shown here is derived from an EMBL/GenBank/DDBJ whole genome shotgun (WGS) entry which is preliminary data.</text>
</comment>
<evidence type="ECO:0000256" key="1">
    <source>
        <dbReference type="ARBA" id="ARBA00004651"/>
    </source>
</evidence>
<feature type="transmembrane region" description="Helical" evidence="8">
    <location>
        <begin position="336"/>
        <end position="356"/>
    </location>
</feature>
<feature type="transmembrane region" description="Helical" evidence="8">
    <location>
        <begin position="28"/>
        <end position="47"/>
    </location>
</feature>
<gene>
    <name evidence="10" type="ORF">GCM10009665_04980</name>
</gene>
<keyword evidence="3" id="KW-0050">Antiport</keyword>
<evidence type="ECO:0000256" key="4">
    <source>
        <dbReference type="ARBA" id="ARBA00022692"/>
    </source>
</evidence>
<evidence type="ECO:0000256" key="6">
    <source>
        <dbReference type="ARBA" id="ARBA00023065"/>
    </source>
</evidence>
<feature type="transmembrane region" description="Helical" evidence="8">
    <location>
        <begin position="192"/>
        <end position="211"/>
    </location>
</feature>
<dbReference type="Proteomes" id="UP001500037">
    <property type="component" value="Unassembled WGS sequence"/>
</dbReference>
<evidence type="ECO:0000256" key="5">
    <source>
        <dbReference type="ARBA" id="ARBA00022989"/>
    </source>
</evidence>
<evidence type="ECO:0000256" key="7">
    <source>
        <dbReference type="ARBA" id="ARBA00023136"/>
    </source>
</evidence>
<comment type="subcellular location">
    <subcellularLocation>
        <location evidence="1">Cell membrane</location>
        <topology evidence="1">Multi-pass membrane protein</topology>
    </subcellularLocation>
</comment>
<feature type="domain" description="Cation/H+ exchanger transmembrane" evidence="9">
    <location>
        <begin position="12"/>
        <end position="393"/>
    </location>
</feature>
<accession>A0ABP4GH59</accession>
<feature type="transmembrane region" description="Helical" evidence="8">
    <location>
        <begin position="90"/>
        <end position="112"/>
    </location>
</feature>
<evidence type="ECO:0000256" key="3">
    <source>
        <dbReference type="ARBA" id="ARBA00022449"/>
    </source>
</evidence>
<dbReference type="RefSeq" id="WP_344438487.1">
    <property type="nucleotide sequence ID" value="NZ_BAAALF010000004.1"/>
</dbReference>
<protein>
    <submittedName>
        <fullName evidence="10">Cation:proton antiporter</fullName>
    </submittedName>
</protein>